<protein>
    <recommendedName>
        <fullName evidence="4">EamA domain-containing protein</fullName>
    </recommendedName>
</protein>
<keyword evidence="1" id="KW-0812">Transmembrane</keyword>
<dbReference type="AlphaFoldDB" id="A2EJY8"/>
<feature type="transmembrane region" description="Helical" evidence="1">
    <location>
        <begin position="73"/>
        <end position="93"/>
    </location>
</feature>
<proteinExistence type="predicted"/>
<evidence type="ECO:0008006" key="4">
    <source>
        <dbReference type="Google" id="ProtNLM"/>
    </source>
</evidence>
<feature type="transmembrane region" description="Helical" evidence="1">
    <location>
        <begin position="99"/>
        <end position="118"/>
    </location>
</feature>
<feature type="transmembrane region" description="Helical" evidence="1">
    <location>
        <begin position="231"/>
        <end position="253"/>
    </location>
</feature>
<keyword evidence="1" id="KW-1133">Transmembrane helix</keyword>
<feature type="transmembrane region" description="Helical" evidence="1">
    <location>
        <begin position="130"/>
        <end position="151"/>
    </location>
</feature>
<feature type="transmembrane region" description="Helical" evidence="1">
    <location>
        <begin position="198"/>
        <end position="219"/>
    </location>
</feature>
<dbReference type="VEuPathDB" id="TrichDB:TVAG_311820"/>
<dbReference type="KEGG" id="tva:4764942"/>
<evidence type="ECO:0000313" key="2">
    <source>
        <dbReference type="EMBL" id="EAY07056.1"/>
    </source>
</evidence>
<dbReference type="RefSeq" id="XP_001319279.1">
    <property type="nucleotide sequence ID" value="XM_001319244.1"/>
</dbReference>
<keyword evidence="1" id="KW-0472">Membrane</keyword>
<dbReference type="VEuPathDB" id="TrichDB:TVAGG3_0324710"/>
<organism evidence="2 3">
    <name type="scientific">Trichomonas vaginalis (strain ATCC PRA-98 / G3)</name>
    <dbReference type="NCBI Taxonomy" id="412133"/>
    <lineage>
        <taxon>Eukaryota</taxon>
        <taxon>Metamonada</taxon>
        <taxon>Parabasalia</taxon>
        <taxon>Trichomonadida</taxon>
        <taxon>Trichomonadidae</taxon>
        <taxon>Trichomonas</taxon>
    </lineage>
</organism>
<feature type="transmembrane region" description="Helical" evidence="1">
    <location>
        <begin position="28"/>
        <end position="52"/>
    </location>
</feature>
<feature type="transmembrane region" description="Helical" evidence="1">
    <location>
        <begin position="260"/>
        <end position="279"/>
    </location>
</feature>
<feature type="transmembrane region" description="Helical" evidence="1">
    <location>
        <begin position="291"/>
        <end position="313"/>
    </location>
</feature>
<accession>A2EJY8</accession>
<gene>
    <name evidence="2" type="ORF">TVAG_311820</name>
</gene>
<dbReference type="Proteomes" id="UP000001542">
    <property type="component" value="Unassembled WGS sequence"/>
</dbReference>
<sequence length="354" mass="39748">MLIFLFTTLAKGIDTPLSSFRFQDFTALGYSLMQIIFAAAISFIATLVIFFVNEKAFTSFLGSKSLFISELHYLILNSLATVALPIILINYSVGHIAPAVVSLSFPLIPLFTNLANMFSIYKEVVPRRKLLSMAFSAAGFITSLSLYSIKAFKDHELIQLLTAVIALLVAHIVYAFGERFTSELIIHLDPYVVPLSKYLISAVFIVILLLIFDPLQFRIMDESFSNKSGNFIIPAMTGIFSKAFSYYLSYFIINPFGFSIYSIVFYPISLISLAFNGLFSGKLFNDLPITLSFLIAEEMHIIALILDFISPIVTTRKDERNRLNIKSRGENTTPYSTINQIDNDEKLTLEEDAI</sequence>
<dbReference type="EMBL" id="DS113409">
    <property type="protein sequence ID" value="EAY07056.1"/>
    <property type="molecule type" value="Genomic_DNA"/>
</dbReference>
<feature type="transmembrane region" description="Helical" evidence="1">
    <location>
        <begin position="157"/>
        <end position="177"/>
    </location>
</feature>
<evidence type="ECO:0000256" key="1">
    <source>
        <dbReference type="SAM" id="Phobius"/>
    </source>
</evidence>
<evidence type="ECO:0000313" key="3">
    <source>
        <dbReference type="Proteomes" id="UP000001542"/>
    </source>
</evidence>
<name>A2EJY8_TRIV3</name>
<reference evidence="2" key="2">
    <citation type="journal article" date="2007" name="Science">
        <title>Draft genome sequence of the sexually transmitted pathogen Trichomonas vaginalis.</title>
        <authorList>
            <person name="Carlton J.M."/>
            <person name="Hirt R.P."/>
            <person name="Silva J.C."/>
            <person name="Delcher A.L."/>
            <person name="Schatz M."/>
            <person name="Zhao Q."/>
            <person name="Wortman J.R."/>
            <person name="Bidwell S.L."/>
            <person name="Alsmark U.C.M."/>
            <person name="Besteiro S."/>
            <person name="Sicheritz-Ponten T."/>
            <person name="Noel C.J."/>
            <person name="Dacks J.B."/>
            <person name="Foster P.G."/>
            <person name="Simillion C."/>
            <person name="Van de Peer Y."/>
            <person name="Miranda-Saavedra D."/>
            <person name="Barton G.J."/>
            <person name="Westrop G.D."/>
            <person name="Mueller S."/>
            <person name="Dessi D."/>
            <person name="Fiori P.L."/>
            <person name="Ren Q."/>
            <person name="Paulsen I."/>
            <person name="Zhang H."/>
            <person name="Bastida-Corcuera F.D."/>
            <person name="Simoes-Barbosa A."/>
            <person name="Brown M.T."/>
            <person name="Hayes R.D."/>
            <person name="Mukherjee M."/>
            <person name="Okumura C.Y."/>
            <person name="Schneider R."/>
            <person name="Smith A.J."/>
            <person name="Vanacova S."/>
            <person name="Villalvazo M."/>
            <person name="Haas B.J."/>
            <person name="Pertea M."/>
            <person name="Feldblyum T.V."/>
            <person name="Utterback T.R."/>
            <person name="Shu C.L."/>
            <person name="Osoegawa K."/>
            <person name="de Jong P.J."/>
            <person name="Hrdy I."/>
            <person name="Horvathova L."/>
            <person name="Zubacova Z."/>
            <person name="Dolezal P."/>
            <person name="Malik S.B."/>
            <person name="Logsdon J.M. Jr."/>
            <person name="Henze K."/>
            <person name="Gupta A."/>
            <person name="Wang C.C."/>
            <person name="Dunne R.L."/>
            <person name="Upcroft J.A."/>
            <person name="Upcroft P."/>
            <person name="White O."/>
            <person name="Salzberg S.L."/>
            <person name="Tang P."/>
            <person name="Chiu C.-H."/>
            <person name="Lee Y.-S."/>
            <person name="Embley T.M."/>
            <person name="Coombs G.H."/>
            <person name="Mottram J.C."/>
            <person name="Tachezy J."/>
            <person name="Fraser-Liggett C.M."/>
            <person name="Johnson P.J."/>
        </authorList>
    </citation>
    <scope>NUCLEOTIDE SEQUENCE [LARGE SCALE GENOMIC DNA]</scope>
    <source>
        <strain evidence="2">G3</strain>
    </source>
</reference>
<keyword evidence="3" id="KW-1185">Reference proteome</keyword>
<dbReference type="InParanoid" id="A2EJY8"/>
<reference evidence="2" key="1">
    <citation type="submission" date="2006-10" db="EMBL/GenBank/DDBJ databases">
        <authorList>
            <person name="Amadeo P."/>
            <person name="Zhao Q."/>
            <person name="Wortman J."/>
            <person name="Fraser-Liggett C."/>
            <person name="Carlton J."/>
        </authorList>
    </citation>
    <scope>NUCLEOTIDE SEQUENCE</scope>
    <source>
        <strain evidence="2">G3</strain>
    </source>
</reference>